<keyword evidence="2" id="KW-1185">Reference proteome</keyword>
<proteinExistence type="predicted"/>
<evidence type="ECO:0000313" key="1">
    <source>
        <dbReference type="EMBL" id="UTT52115.1"/>
    </source>
</evidence>
<dbReference type="Proteomes" id="UP001060245">
    <property type="component" value="Chromosome"/>
</dbReference>
<gene>
    <name evidence="1" type="ORF">NMQ05_13640</name>
</gene>
<reference evidence="1" key="1">
    <citation type="submission" date="2022-07" db="EMBL/GenBank/DDBJ databases">
        <title>Complete genome of DND4.</title>
        <authorList>
            <person name="Cao G."/>
        </authorList>
    </citation>
    <scope>NUCLEOTIDE SEQUENCE</scope>
    <source>
        <strain evidence="1">DND4</strain>
    </source>
</reference>
<evidence type="ECO:0000313" key="2">
    <source>
        <dbReference type="Proteomes" id="UP001060245"/>
    </source>
</evidence>
<dbReference type="EMBL" id="CP101471">
    <property type="protein sequence ID" value="UTT52115.1"/>
    <property type="molecule type" value="Genomic_DNA"/>
</dbReference>
<accession>A0ACD4B3R8</accession>
<name>A0ACD4B3R8_MICMQ</name>
<protein>
    <submittedName>
        <fullName evidence="1">Uncharacterized protein</fullName>
    </submittedName>
</protein>
<sequence length="429" mass="45726">MELGQTQSPIDLIPGSAGEVRATAEAWKARGVAATQVRDGLTKLDDGGTWKGEAYDAYLERFDRQLLHWKNAGDWLQAGAGALFTWADALEWAQDEAARAITLWNEAEQQAAAALVAHRAQMRELRVGQGLRQPEVDVPFVDPSGPAHEEAREVLFNARATLEVYARDCATRLDEAADAARMPLTDAEAAIASQNAVTEVLFNIAVVQPFQATMNMLAVSAQTLWEHPDIILELLGGAATFIGGAALAVGGGGLTVTGVGALAGAPALAAAGVGVAGVGAGLIGDATGRWFRESDGVTDRRPGVDLGNGRDYEGKFAKGQSDKPWVDKEKVGLDKHADENHVEVIRSKAKVDYEGSPQNGRSYDGYVKNNDGPNTYTGIEVKSGNAIDRYGPNSTQWQFDEAVRNGTPAHGKLNDEDIIVTRVETEVVP</sequence>
<organism evidence="1 2">
    <name type="scientific">Microbacterium maritypicum</name>
    <name type="common">Microbacterium liquefaciens</name>
    <dbReference type="NCBI Taxonomy" id="33918"/>
    <lineage>
        <taxon>Bacteria</taxon>
        <taxon>Bacillati</taxon>
        <taxon>Actinomycetota</taxon>
        <taxon>Actinomycetes</taxon>
        <taxon>Micrococcales</taxon>
        <taxon>Microbacteriaceae</taxon>
        <taxon>Microbacterium</taxon>
    </lineage>
</organism>